<name>A0A423TVV4_PENVA</name>
<comment type="caution">
    <text evidence="2">The sequence shown here is derived from an EMBL/GenBank/DDBJ whole genome shotgun (WGS) entry which is preliminary data.</text>
</comment>
<feature type="region of interest" description="Disordered" evidence="1">
    <location>
        <begin position="620"/>
        <end position="653"/>
    </location>
</feature>
<dbReference type="AlphaFoldDB" id="A0A423TVV4"/>
<feature type="compositionally biased region" description="Pro residues" evidence="1">
    <location>
        <begin position="566"/>
        <end position="584"/>
    </location>
</feature>
<proteinExistence type="predicted"/>
<reference evidence="2 3" key="2">
    <citation type="submission" date="2019-01" db="EMBL/GenBank/DDBJ databases">
        <title>The decoding of complex shrimp genome reveals the adaptation for benthos swimmer, frequently molting mechanism and breeding impact on genome.</title>
        <authorList>
            <person name="Sun Y."/>
            <person name="Gao Y."/>
            <person name="Yu Y."/>
        </authorList>
    </citation>
    <scope>NUCLEOTIDE SEQUENCE [LARGE SCALE GENOMIC DNA]</scope>
    <source>
        <tissue evidence="2">Muscle</tissue>
    </source>
</reference>
<feature type="compositionally biased region" description="Pro residues" evidence="1">
    <location>
        <begin position="620"/>
        <end position="633"/>
    </location>
</feature>
<feature type="compositionally biased region" description="Low complexity" evidence="1">
    <location>
        <begin position="634"/>
        <end position="653"/>
    </location>
</feature>
<accession>A0A423TVV4</accession>
<evidence type="ECO:0000313" key="2">
    <source>
        <dbReference type="EMBL" id="ROT80581.1"/>
    </source>
</evidence>
<reference evidence="2 3" key="1">
    <citation type="submission" date="2018-04" db="EMBL/GenBank/DDBJ databases">
        <authorList>
            <person name="Zhang X."/>
            <person name="Yuan J."/>
            <person name="Li F."/>
            <person name="Xiang J."/>
        </authorList>
    </citation>
    <scope>NUCLEOTIDE SEQUENCE [LARGE SCALE GENOMIC DNA]</scope>
    <source>
        <tissue evidence="2">Muscle</tissue>
    </source>
</reference>
<protein>
    <submittedName>
        <fullName evidence="2">Uncharacterized protein</fullName>
    </submittedName>
</protein>
<gene>
    <name evidence="2" type="ORF">C7M84_000680</name>
</gene>
<keyword evidence="3" id="KW-1185">Reference proteome</keyword>
<evidence type="ECO:0000256" key="1">
    <source>
        <dbReference type="SAM" id="MobiDB-lite"/>
    </source>
</evidence>
<organism evidence="2 3">
    <name type="scientific">Penaeus vannamei</name>
    <name type="common">Whiteleg shrimp</name>
    <name type="synonym">Litopenaeus vannamei</name>
    <dbReference type="NCBI Taxonomy" id="6689"/>
    <lineage>
        <taxon>Eukaryota</taxon>
        <taxon>Metazoa</taxon>
        <taxon>Ecdysozoa</taxon>
        <taxon>Arthropoda</taxon>
        <taxon>Crustacea</taxon>
        <taxon>Multicrustacea</taxon>
        <taxon>Malacostraca</taxon>
        <taxon>Eumalacostraca</taxon>
        <taxon>Eucarida</taxon>
        <taxon>Decapoda</taxon>
        <taxon>Dendrobranchiata</taxon>
        <taxon>Penaeoidea</taxon>
        <taxon>Penaeidae</taxon>
        <taxon>Penaeus</taxon>
    </lineage>
</organism>
<sequence>MCFFYLLLPPPNVAVASPPFRQPIFVFPFFLFRLSPFLAPLYFPISPLTSLSSVLLPRCFVYSFLLAYSPVLSPCLQTFNLALISCFLPCSPSGCKFPILPFYYPIHILPIRLSLPFPSPSPLPPIPYSHFLLLSSQPLHLLLSPKFPFPLFRFAFLRPLPRIPAIPLSGLGLGFALPRSPYASSSFLLLSFAPPPPPYRSIRPFPLALLCPLPIPYSPSVLSCRPSPFPYLLFPFSCSSLAALSLPVVLLPAFLCSPCGPSLFALSPYSLSLASSFAPSPRIPYSASAFHNKKRPQLLLTFLLFPACPQSFSPFSLLRAFAALPLCRLFSPLPPQQKRPSLVALSLSPSRPFPFLESALQRFTNKNNFPLLLLSFSFPFPQPFSPSTTKRPILLHSFSFPLPNPFNLSLALLRPCPIPYSPPLSTADTSHVSYFLSPSLSPPPPTLSPFSCSPSPPIPLFPLLPPPLPQQNVPLLLHSFSFLPPPPLLLNPFNLPHNRTSHASYFFLLPPSPPFPNPYTFTSSLCPPLSPIHPPLPQQNIPLLLLLTPSPSPYPLFPSPSTTERPTPPNSLSPSPLPLLPPLSPSLPPSALPLSPISPPLPQQNFPQLPTSPTVFLLPPLPPTLSPSPPPSALPLSLVPSPSTTERPTSPTFFLLPPPPFSLTLSPSTTERPTPPTFFLLPPSPPFHLHLLPLPSPYPLFPPLPQQNIPLLLLSYSFPPPILYSLPLPTTERPTSPTFFLLPPPPLPPSPNPFTFTSSLCPPFPPTTVLPTLVASSSSYTQARRVTCTKAV</sequence>
<feature type="region of interest" description="Disordered" evidence="1">
    <location>
        <begin position="555"/>
        <end position="584"/>
    </location>
</feature>
<evidence type="ECO:0000313" key="3">
    <source>
        <dbReference type="Proteomes" id="UP000283509"/>
    </source>
</evidence>
<dbReference type="EMBL" id="QCYY01001106">
    <property type="protein sequence ID" value="ROT80581.1"/>
    <property type="molecule type" value="Genomic_DNA"/>
</dbReference>
<dbReference type="Proteomes" id="UP000283509">
    <property type="component" value="Unassembled WGS sequence"/>
</dbReference>